<feature type="region of interest" description="Disordered" evidence="1">
    <location>
        <begin position="33"/>
        <end position="57"/>
    </location>
</feature>
<protein>
    <submittedName>
        <fullName evidence="2">Uncharacterized protein</fullName>
    </submittedName>
</protein>
<gene>
    <name evidence="2" type="ORF">HLI17_28295</name>
</gene>
<comment type="caution">
    <text evidence="2">The sequence shown here is derived from an EMBL/GenBank/DDBJ whole genome shotgun (WGS) entry which is preliminary data.</text>
</comment>
<feature type="compositionally biased region" description="Polar residues" evidence="1">
    <location>
        <begin position="41"/>
        <end position="57"/>
    </location>
</feature>
<reference evidence="2 3" key="1">
    <citation type="submission" date="2020-04" db="EMBL/GenBank/DDBJ databases">
        <title>Rhizobium bacterial biofertilizers improve the content of phenolic compounds of Lactuca sativa L. under non-saline and saline-stress conditions.</title>
        <authorList>
            <person name="Ayuso-Calles M."/>
            <person name="Garcia-Estevez I."/>
            <person name="Jimenez-Gomez A."/>
            <person name="Flores-Felix J.D."/>
            <person name="Escribano-Bailon M."/>
            <person name="Rivas R."/>
        </authorList>
    </citation>
    <scope>NUCLEOTIDE SEQUENCE [LARGE SCALE GENOMIC DNA]</scope>
    <source>
        <strain evidence="2 3">GPTR02</strain>
    </source>
</reference>
<evidence type="ECO:0000313" key="2">
    <source>
        <dbReference type="EMBL" id="NNH67130.1"/>
    </source>
</evidence>
<organism evidence="2 3">
    <name type="scientific">Rhizobium laguerreae</name>
    <dbReference type="NCBI Taxonomy" id="1076926"/>
    <lineage>
        <taxon>Bacteria</taxon>
        <taxon>Pseudomonadati</taxon>
        <taxon>Pseudomonadota</taxon>
        <taxon>Alphaproteobacteria</taxon>
        <taxon>Hyphomicrobiales</taxon>
        <taxon>Rhizobiaceae</taxon>
        <taxon>Rhizobium/Agrobacterium group</taxon>
        <taxon>Rhizobium</taxon>
    </lineage>
</organism>
<name>A0A7Y2W854_9HYPH</name>
<evidence type="ECO:0000256" key="1">
    <source>
        <dbReference type="SAM" id="MobiDB-lite"/>
    </source>
</evidence>
<evidence type="ECO:0000313" key="3">
    <source>
        <dbReference type="Proteomes" id="UP000530654"/>
    </source>
</evidence>
<proteinExistence type="predicted"/>
<sequence length="112" mass="12195">MSDDRKSAPPAKQAVLTPETNVVDRAEAATLVEDLRRDVEPSTQARQTADQSENAVSWQADPADVTNALFSTASLSLILWSQSLSMARMFWSLPMTMWQAGLANPSSDKNIG</sequence>
<dbReference type="RefSeq" id="WP_170282459.1">
    <property type="nucleotide sequence ID" value="NZ_JABEQY010000034.1"/>
</dbReference>
<dbReference type="Proteomes" id="UP000530654">
    <property type="component" value="Unassembled WGS sequence"/>
</dbReference>
<dbReference type="EMBL" id="JABEQY010000034">
    <property type="protein sequence ID" value="NNH67130.1"/>
    <property type="molecule type" value="Genomic_DNA"/>
</dbReference>
<dbReference type="AlphaFoldDB" id="A0A7Y2W854"/>
<accession>A0A7Y2W854</accession>